<feature type="compositionally biased region" description="Basic and acidic residues" evidence="1">
    <location>
        <begin position="25"/>
        <end position="34"/>
    </location>
</feature>
<feature type="compositionally biased region" description="Basic residues" evidence="1">
    <location>
        <begin position="10"/>
        <end position="24"/>
    </location>
</feature>
<organism evidence="2 3">
    <name type="scientific">Patagioenas fasciata monilis</name>
    <dbReference type="NCBI Taxonomy" id="372326"/>
    <lineage>
        <taxon>Eukaryota</taxon>
        <taxon>Metazoa</taxon>
        <taxon>Chordata</taxon>
        <taxon>Craniata</taxon>
        <taxon>Vertebrata</taxon>
        <taxon>Euteleostomi</taxon>
        <taxon>Archelosauria</taxon>
        <taxon>Archosauria</taxon>
        <taxon>Dinosauria</taxon>
        <taxon>Saurischia</taxon>
        <taxon>Theropoda</taxon>
        <taxon>Coelurosauria</taxon>
        <taxon>Aves</taxon>
        <taxon>Neognathae</taxon>
        <taxon>Neoaves</taxon>
        <taxon>Columbimorphae</taxon>
        <taxon>Columbiformes</taxon>
        <taxon>Columbidae</taxon>
        <taxon>Patagioenas</taxon>
    </lineage>
</organism>
<comment type="caution">
    <text evidence="2">The sequence shown here is derived from an EMBL/GenBank/DDBJ whole genome shotgun (WGS) entry which is preliminary data.</text>
</comment>
<dbReference type="Proteomes" id="UP000190648">
    <property type="component" value="Unassembled WGS sequence"/>
</dbReference>
<feature type="region of interest" description="Disordered" evidence="1">
    <location>
        <begin position="1"/>
        <end position="34"/>
    </location>
</feature>
<gene>
    <name evidence="2" type="ORF">AV530_004321</name>
</gene>
<evidence type="ECO:0000313" key="2">
    <source>
        <dbReference type="EMBL" id="OPJ80938.1"/>
    </source>
</evidence>
<keyword evidence="3" id="KW-1185">Reference proteome</keyword>
<evidence type="ECO:0000313" key="3">
    <source>
        <dbReference type="Proteomes" id="UP000190648"/>
    </source>
</evidence>
<dbReference type="AlphaFoldDB" id="A0A1V4K945"/>
<proteinExistence type="predicted"/>
<sequence length="66" mass="7344">MVSPAEHGVRCRQGHQAHTSTRKRKDVDSLDRRAGVLGSDEVLDRAAAERSCSQVLRNSTGFPQRR</sequence>
<name>A0A1V4K945_PATFA</name>
<protein>
    <submittedName>
        <fullName evidence="2">Uncharacterized protein</fullName>
    </submittedName>
</protein>
<dbReference type="EMBL" id="LSYS01004144">
    <property type="protein sequence ID" value="OPJ80938.1"/>
    <property type="molecule type" value="Genomic_DNA"/>
</dbReference>
<accession>A0A1V4K945</accession>
<evidence type="ECO:0000256" key="1">
    <source>
        <dbReference type="SAM" id="MobiDB-lite"/>
    </source>
</evidence>
<reference evidence="2 3" key="1">
    <citation type="submission" date="2016-02" db="EMBL/GenBank/DDBJ databases">
        <title>Band-tailed pigeon sequencing and assembly.</title>
        <authorList>
            <person name="Soares A.E."/>
            <person name="Novak B.J."/>
            <person name="Rice E.S."/>
            <person name="O'Connell B."/>
            <person name="Chang D."/>
            <person name="Weber S."/>
            <person name="Shapiro B."/>
        </authorList>
    </citation>
    <scope>NUCLEOTIDE SEQUENCE [LARGE SCALE GENOMIC DNA]</scope>
    <source>
        <strain evidence="2">BTP2013</strain>
        <tissue evidence="2">Blood</tissue>
    </source>
</reference>